<keyword evidence="2" id="KW-1185">Reference proteome</keyword>
<organism evidence="1 2">
    <name type="scientific">Pluteus cervinus</name>
    <dbReference type="NCBI Taxonomy" id="181527"/>
    <lineage>
        <taxon>Eukaryota</taxon>
        <taxon>Fungi</taxon>
        <taxon>Dikarya</taxon>
        <taxon>Basidiomycota</taxon>
        <taxon>Agaricomycotina</taxon>
        <taxon>Agaricomycetes</taxon>
        <taxon>Agaricomycetidae</taxon>
        <taxon>Agaricales</taxon>
        <taxon>Pluteineae</taxon>
        <taxon>Pluteaceae</taxon>
        <taxon>Pluteus</taxon>
    </lineage>
</organism>
<proteinExistence type="predicted"/>
<evidence type="ECO:0000313" key="2">
    <source>
        <dbReference type="Proteomes" id="UP000308600"/>
    </source>
</evidence>
<reference evidence="1 2" key="1">
    <citation type="journal article" date="2019" name="Nat. Ecol. Evol.">
        <title>Megaphylogeny resolves global patterns of mushroom evolution.</title>
        <authorList>
            <person name="Varga T."/>
            <person name="Krizsan K."/>
            <person name="Foldi C."/>
            <person name="Dima B."/>
            <person name="Sanchez-Garcia M."/>
            <person name="Sanchez-Ramirez S."/>
            <person name="Szollosi G.J."/>
            <person name="Szarkandi J.G."/>
            <person name="Papp V."/>
            <person name="Albert L."/>
            <person name="Andreopoulos W."/>
            <person name="Angelini C."/>
            <person name="Antonin V."/>
            <person name="Barry K.W."/>
            <person name="Bougher N.L."/>
            <person name="Buchanan P."/>
            <person name="Buyck B."/>
            <person name="Bense V."/>
            <person name="Catcheside P."/>
            <person name="Chovatia M."/>
            <person name="Cooper J."/>
            <person name="Damon W."/>
            <person name="Desjardin D."/>
            <person name="Finy P."/>
            <person name="Geml J."/>
            <person name="Haridas S."/>
            <person name="Hughes K."/>
            <person name="Justo A."/>
            <person name="Karasinski D."/>
            <person name="Kautmanova I."/>
            <person name="Kiss B."/>
            <person name="Kocsube S."/>
            <person name="Kotiranta H."/>
            <person name="LaButti K.M."/>
            <person name="Lechner B.E."/>
            <person name="Liimatainen K."/>
            <person name="Lipzen A."/>
            <person name="Lukacs Z."/>
            <person name="Mihaltcheva S."/>
            <person name="Morgado L.N."/>
            <person name="Niskanen T."/>
            <person name="Noordeloos M.E."/>
            <person name="Ohm R.A."/>
            <person name="Ortiz-Santana B."/>
            <person name="Ovrebo C."/>
            <person name="Racz N."/>
            <person name="Riley R."/>
            <person name="Savchenko A."/>
            <person name="Shiryaev A."/>
            <person name="Soop K."/>
            <person name="Spirin V."/>
            <person name="Szebenyi C."/>
            <person name="Tomsovsky M."/>
            <person name="Tulloss R.E."/>
            <person name="Uehling J."/>
            <person name="Grigoriev I.V."/>
            <person name="Vagvolgyi C."/>
            <person name="Papp T."/>
            <person name="Martin F.M."/>
            <person name="Miettinen O."/>
            <person name="Hibbett D.S."/>
            <person name="Nagy L.G."/>
        </authorList>
    </citation>
    <scope>NUCLEOTIDE SEQUENCE [LARGE SCALE GENOMIC DNA]</scope>
    <source>
        <strain evidence="1 2">NL-1719</strain>
    </source>
</reference>
<protein>
    <submittedName>
        <fullName evidence="1">Uncharacterized protein</fullName>
    </submittedName>
</protein>
<accession>A0ACD2ZZC5</accession>
<sequence length="474" mass="53907">MLLITPHAKFSPAIRDVINHPCPVSTIPIELLQEIFAFSVTMKPDPLIRSSVPMDKREPPIFQATALILTWVCSQWRQIALSMPELWGTMTIYKPKEFCVELIKVYLSRAGDSTPLNLYLRQGHANHHAYGFPDDFPEHRVTLDILRLWVPQAHRWKSIFLDMSYTSPLHELPKIPSGALSGVQEAHLHFSETPQHSNTVIKWLWDNIFQSPALRTAYWHDLVYGLPPAPFSQLSEFQLSAPTADEFLSVLPSCQRLRHLEVNLLHTKAEPTTHAGPIIFLPALEYLYLDVGNHSTSILDRLSAPLLRELRMLDSRQTPFSEVHSLEQLLQRSRCLLRVLHLDQRWSDDETNAIQYLTCASHYLAGLEVISLDSGMLTERTISLFFPRTVNNITWVPFPCLVDLKLRTAVTQDGVISSMVKLRSIAGAPLWAFVCRVNYGPLSSTGYPQDDAAFSRLQEEGLLLFWSSWNGIIT</sequence>
<evidence type="ECO:0000313" key="1">
    <source>
        <dbReference type="EMBL" id="TFK58943.1"/>
    </source>
</evidence>
<dbReference type="EMBL" id="ML209133">
    <property type="protein sequence ID" value="TFK58943.1"/>
    <property type="molecule type" value="Genomic_DNA"/>
</dbReference>
<name>A0ACD2ZZC5_9AGAR</name>
<gene>
    <name evidence="1" type="ORF">BDN72DRAFT_906279</name>
</gene>
<dbReference type="Proteomes" id="UP000308600">
    <property type="component" value="Unassembled WGS sequence"/>
</dbReference>